<dbReference type="AlphaFoldDB" id="A0A917QE74"/>
<gene>
    <name evidence="4" type="ORF">GCM10011322_37800</name>
</gene>
<dbReference type="InterPro" id="IPR011050">
    <property type="entry name" value="Pectin_lyase_fold/virulence"/>
</dbReference>
<dbReference type="RefSeq" id="WP_188914819.1">
    <property type="nucleotide sequence ID" value="NZ_BMMF01000012.1"/>
</dbReference>
<dbReference type="InterPro" id="IPR012334">
    <property type="entry name" value="Pectin_lyas_fold"/>
</dbReference>
<feature type="compositionally biased region" description="Pro residues" evidence="1">
    <location>
        <begin position="182"/>
        <end position="193"/>
    </location>
</feature>
<organism evidence="4 5">
    <name type="scientific">Salinarimonas ramus</name>
    <dbReference type="NCBI Taxonomy" id="690164"/>
    <lineage>
        <taxon>Bacteria</taxon>
        <taxon>Pseudomonadati</taxon>
        <taxon>Pseudomonadota</taxon>
        <taxon>Alphaproteobacteria</taxon>
        <taxon>Hyphomicrobiales</taxon>
        <taxon>Salinarimonadaceae</taxon>
        <taxon>Salinarimonas</taxon>
    </lineage>
</organism>
<dbReference type="InterPro" id="IPR025282">
    <property type="entry name" value="DUF4214"/>
</dbReference>
<dbReference type="Gene3D" id="1.10.3130.20">
    <property type="entry name" value="Phycobilisome linker domain"/>
    <property type="match status" value="1"/>
</dbReference>
<dbReference type="SUPFAM" id="SSF51126">
    <property type="entry name" value="Pectin lyase-like"/>
    <property type="match status" value="2"/>
</dbReference>
<proteinExistence type="predicted"/>
<evidence type="ECO:0000259" key="3">
    <source>
        <dbReference type="Pfam" id="PF13946"/>
    </source>
</evidence>
<dbReference type="Pfam" id="PF13229">
    <property type="entry name" value="Beta_helix"/>
    <property type="match status" value="1"/>
</dbReference>
<dbReference type="Gene3D" id="2.160.20.10">
    <property type="entry name" value="Single-stranded right-handed beta-helix, Pectin lyase-like"/>
    <property type="match status" value="3"/>
</dbReference>
<dbReference type="EMBL" id="BMMF01000012">
    <property type="protein sequence ID" value="GGK47202.1"/>
    <property type="molecule type" value="Genomic_DNA"/>
</dbReference>
<evidence type="ECO:0008006" key="6">
    <source>
        <dbReference type="Google" id="ProtNLM"/>
    </source>
</evidence>
<protein>
    <recommendedName>
        <fullName evidence="6">DUF4214 domain-containing protein</fullName>
    </recommendedName>
</protein>
<evidence type="ECO:0000256" key="1">
    <source>
        <dbReference type="SAM" id="MobiDB-lite"/>
    </source>
</evidence>
<dbReference type="InterPro" id="IPR038255">
    <property type="entry name" value="PBS_linker_sf"/>
</dbReference>
<dbReference type="Pfam" id="PF13946">
    <property type="entry name" value="DUF4214"/>
    <property type="match status" value="1"/>
</dbReference>
<keyword evidence="5" id="KW-1185">Reference proteome</keyword>
<accession>A0A917QE74</accession>
<feature type="domain" description="DUF4214" evidence="3">
    <location>
        <begin position="41"/>
        <end position="99"/>
    </location>
</feature>
<reference evidence="4 5" key="1">
    <citation type="journal article" date="2014" name="Int. J. Syst. Evol. Microbiol.">
        <title>Complete genome sequence of Corynebacterium casei LMG S-19264T (=DSM 44701T), isolated from a smear-ripened cheese.</title>
        <authorList>
            <consortium name="US DOE Joint Genome Institute (JGI-PGF)"/>
            <person name="Walter F."/>
            <person name="Albersmeier A."/>
            <person name="Kalinowski J."/>
            <person name="Ruckert C."/>
        </authorList>
    </citation>
    <scope>NUCLEOTIDE SEQUENCE [LARGE SCALE GENOMIC DNA]</scope>
    <source>
        <strain evidence="4 5">CGMCC 1.9161</strain>
    </source>
</reference>
<dbReference type="InterPro" id="IPR006626">
    <property type="entry name" value="PbH1"/>
</dbReference>
<dbReference type="InterPro" id="IPR039448">
    <property type="entry name" value="Beta_helix"/>
</dbReference>
<feature type="region of interest" description="Disordered" evidence="1">
    <location>
        <begin position="172"/>
        <end position="193"/>
    </location>
</feature>
<evidence type="ECO:0000313" key="5">
    <source>
        <dbReference type="Proteomes" id="UP000600449"/>
    </source>
</evidence>
<evidence type="ECO:0000313" key="4">
    <source>
        <dbReference type="EMBL" id="GGK47202.1"/>
    </source>
</evidence>
<dbReference type="Proteomes" id="UP000600449">
    <property type="component" value="Unassembled WGS sequence"/>
</dbReference>
<name>A0A917QE74_9HYPH</name>
<dbReference type="SMART" id="SM00710">
    <property type="entry name" value="PbH1"/>
    <property type="match status" value="6"/>
</dbReference>
<evidence type="ECO:0000259" key="2">
    <source>
        <dbReference type="Pfam" id="PF13229"/>
    </source>
</evidence>
<comment type="caution">
    <text evidence="4">The sequence shown here is derived from an EMBL/GenBank/DDBJ whole genome shotgun (WGS) entry which is preliminary data.</text>
</comment>
<feature type="domain" description="Right handed beta helix" evidence="2">
    <location>
        <begin position="273"/>
        <end position="365"/>
    </location>
</feature>
<sequence>MATIQGIYIALFGRPADPEGLDFWSDLTSNGADLAPLVGKLTASEEYLSRFEGLSNAEVITNIYLNLFGREPEPEGLAFFLAQLESGNQTIETIAINILDGAQGSDRALIDAKVAAADLFTASLDTDAEIAAYNGLEAADIGRAFIDGVDAGPDGLDEDALQNAIDQLLALGEEPGPTDPGVTPPAPTPTPTPTPPVAAPGTIVLLDADGEPVEGTPFSTIQQAIDLAEKDFTVVVGAGQWSENVTLNEDGVTLRGEDGAEIIGIVRLEASDIVIDNFVLNGPGQAAETRGLEIAGGDDITVRNMEISNFKTGASLQFASSLATPSNVTFENNTFTGNGAGIGSTEGVEGLIVTGNRFVNNDEGIGLGAGVEAPGDEEVDIGELIEDNTFTLDGNEYAVGDYREKGQPIRYVDEAVLIVLSDDSIQAVIDAAPDNATILIAEGIYVEKITIEKPLTLIGLGDVTIAPDSGNAISVVAGVNGDVTIDGIDLLREGASTASRGLDIAEGANIGTFTYTNGSIEGFKTYGINATDGFDEAGAAATIANLIIRDAEFRGNGSIGNPDAQVKLFGFAGTVVMQDVLIDAGTGRVNKGIEITGGLTAPDDANAFTQDTVLPVASIILDEVTVLGTYTRNPVAVFNFETVARLSIDGLDLSGAESDWSLLNIDGISNGVIDASNFDVTWPQELSGKTLELQGAKYWITDRSLGQESGPLVIIGSDEVYTDIRGGADDDLIIGGERGSMIFAGPGDDMIDIRAGGVNTLKFLGPLNGVDTITGFDAGAAGDVLDFFLFLGRAVADFTTIPVGPGLGQSELKPNFVTALSLSADIAGVDFGTTSFNALFGPDGPINSGQRSNDPMLDNPITRGQSVLIVQGNDQTQIYAVDTELVGGGRTIREGDVQLVGVLDGVTNAHTFTADNFA</sequence>